<organism evidence="2 3">
    <name type="scientific">Miscanthus lutarioriparius</name>
    <dbReference type="NCBI Taxonomy" id="422564"/>
    <lineage>
        <taxon>Eukaryota</taxon>
        <taxon>Viridiplantae</taxon>
        <taxon>Streptophyta</taxon>
        <taxon>Embryophyta</taxon>
        <taxon>Tracheophyta</taxon>
        <taxon>Spermatophyta</taxon>
        <taxon>Magnoliopsida</taxon>
        <taxon>Liliopsida</taxon>
        <taxon>Poales</taxon>
        <taxon>Poaceae</taxon>
        <taxon>PACMAD clade</taxon>
        <taxon>Panicoideae</taxon>
        <taxon>Andropogonodae</taxon>
        <taxon>Andropogoneae</taxon>
        <taxon>Saccharinae</taxon>
        <taxon>Miscanthus</taxon>
    </lineage>
</organism>
<name>A0A811QM50_9POAL</name>
<comment type="caution">
    <text evidence="2">The sequence shown here is derived from an EMBL/GenBank/DDBJ whole genome shotgun (WGS) entry which is preliminary data.</text>
</comment>
<dbReference type="Proteomes" id="UP000604825">
    <property type="component" value="Unassembled WGS sequence"/>
</dbReference>
<evidence type="ECO:0000313" key="3">
    <source>
        <dbReference type="Proteomes" id="UP000604825"/>
    </source>
</evidence>
<feature type="region of interest" description="Disordered" evidence="1">
    <location>
        <begin position="42"/>
        <end position="112"/>
    </location>
</feature>
<evidence type="ECO:0000313" key="2">
    <source>
        <dbReference type="EMBL" id="CAD6258711.1"/>
    </source>
</evidence>
<evidence type="ECO:0000256" key="1">
    <source>
        <dbReference type="SAM" id="MobiDB-lite"/>
    </source>
</evidence>
<reference evidence="2" key="1">
    <citation type="submission" date="2020-10" db="EMBL/GenBank/DDBJ databases">
        <authorList>
            <person name="Han B."/>
            <person name="Lu T."/>
            <person name="Zhao Q."/>
            <person name="Huang X."/>
            <person name="Zhao Y."/>
        </authorList>
    </citation>
    <scope>NUCLEOTIDE SEQUENCE</scope>
</reference>
<feature type="compositionally biased region" description="Low complexity" evidence="1">
    <location>
        <begin position="79"/>
        <end position="100"/>
    </location>
</feature>
<sequence length="134" mass="14435">MRRASPYSYAVFERLVQEHFPFRRRLFQLHALLLTSGVLLLDLDPRRSSPPPPFLTTASRTRTSASLPPPPRTTRPHRCASSPPCSPAAGAPTATPSHPSSSPPLPQGALHAQGLRRGLAADRFVACSLVSAHG</sequence>
<dbReference type="EMBL" id="CAJGYO010000010">
    <property type="protein sequence ID" value="CAD6258711.1"/>
    <property type="molecule type" value="Genomic_DNA"/>
</dbReference>
<feature type="compositionally biased region" description="Low complexity" evidence="1">
    <location>
        <begin position="56"/>
        <end position="66"/>
    </location>
</feature>
<dbReference type="AlphaFoldDB" id="A0A811QM50"/>
<protein>
    <submittedName>
        <fullName evidence="2">Uncharacterized protein</fullName>
    </submittedName>
</protein>
<gene>
    <name evidence="2" type="ORF">NCGR_LOCUS42178</name>
</gene>
<keyword evidence="3" id="KW-1185">Reference proteome</keyword>
<proteinExistence type="predicted"/>
<accession>A0A811QM50</accession>